<dbReference type="EMBL" id="CM044701">
    <property type="protein sequence ID" value="KAI5680243.1"/>
    <property type="molecule type" value="Genomic_DNA"/>
</dbReference>
<sequence length="231" mass="24042">MIMKNSSRINYCLVFFLSICLLFIYRINGQISTPCTASMITSFTPCLNFITGSTANGQSSPTQDCCDSVKSMVADSVDCGCLILTGNVPLSLPFNRTLAISLPQICNGGVPLRCKSSGVPLPAPGPALFQPPPPPTSHPPFATHAPAYPPRISPRASKASSSTTLAPTPVDETTPASPPKTSHTLAPGAHPGIKPIFNPAAGGSSSASALTYHFSPLFLMFVAIAVLLATK</sequence>
<reference evidence="2" key="1">
    <citation type="journal article" date="2023" name="Nat. Plants">
        <title>Single-cell RNA sequencing provides a high-resolution roadmap for understanding the multicellular compartmentation of specialized metabolism.</title>
        <authorList>
            <person name="Sun S."/>
            <person name="Shen X."/>
            <person name="Li Y."/>
            <person name="Li Y."/>
            <person name="Wang S."/>
            <person name="Li R."/>
            <person name="Zhang H."/>
            <person name="Shen G."/>
            <person name="Guo B."/>
            <person name="Wei J."/>
            <person name="Xu J."/>
            <person name="St-Pierre B."/>
            <person name="Chen S."/>
            <person name="Sun C."/>
        </authorList>
    </citation>
    <scope>NUCLEOTIDE SEQUENCE [LARGE SCALE GENOMIC DNA]</scope>
</reference>
<comment type="caution">
    <text evidence="1">The sequence shown here is derived from an EMBL/GenBank/DDBJ whole genome shotgun (WGS) entry which is preliminary data.</text>
</comment>
<organism evidence="1 2">
    <name type="scientific">Catharanthus roseus</name>
    <name type="common">Madagascar periwinkle</name>
    <name type="synonym">Vinca rosea</name>
    <dbReference type="NCBI Taxonomy" id="4058"/>
    <lineage>
        <taxon>Eukaryota</taxon>
        <taxon>Viridiplantae</taxon>
        <taxon>Streptophyta</taxon>
        <taxon>Embryophyta</taxon>
        <taxon>Tracheophyta</taxon>
        <taxon>Spermatophyta</taxon>
        <taxon>Magnoliopsida</taxon>
        <taxon>eudicotyledons</taxon>
        <taxon>Gunneridae</taxon>
        <taxon>Pentapetalae</taxon>
        <taxon>asterids</taxon>
        <taxon>lamiids</taxon>
        <taxon>Gentianales</taxon>
        <taxon>Apocynaceae</taxon>
        <taxon>Rauvolfioideae</taxon>
        <taxon>Vinceae</taxon>
        <taxon>Catharanthinae</taxon>
        <taxon>Catharanthus</taxon>
    </lineage>
</organism>
<evidence type="ECO:0000313" key="1">
    <source>
        <dbReference type="EMBL" id="KAI5680243.1"/>
    </source>
</evidence>
<accession>A0ACC0C5K7</accession>
<evidence type="ECO:0000313" key="2">
    <source>
        <dbReference type="Proteomes" id="UP001060085"/>
    </source>
</evidence>
<proteinExistence type="predicted"/>
<dbReference type="Proteomes" id="UP001060085">
    <property type="component" value="Linkage Group LG01"/>
</dbReference>
<keyword evidence="2" id="KW-1185">Reference proteome</keyword>
<protein>
    <submittedName>
        <fullName evidence="1">Uncharacterized protein</fullName>
    </submittedName>
</protein>
<gene>
    <name evidence="1" type="ORF">M9H77_01470</name>
</gene>
<name>A0ACC0C5K7_CATRO</name>